<comment type="caution">
    <text evidence="1">The sequence shown here is derived from an EMBL/GenBank/DDBJ whole genome shotgun (WGS) entry which is preliminary data.</text>
</comment>
<proteinExistence type="predicted"/>
<evidence type="ECO:0000313" key="2">
    <source>
        <dbReference type="Proteomes" id="UP001148629"/>
    </source>
</evidence>
<keyword evidence="2" id="KW-1185">Reference proteome</keyword>
<gene>
    <name evidence="1" type="ORF">NM208_g9623</name>
</gene>
<sequence>MGQDRITVDKLFKLKYIPAVLRETLRQCSPIPGITLEAYENTLLDGKYRVKKGEPITTIFSRSHLDPAVYGDNAGKFKPERIFDENFDCL</sequence>
<reference evidence="1" key="1">
    <citation type="submission" date="2022-08" db="EMBL/GenBank/DDBJ databases">
        <title>Genome Sequence of Fusarium decemcellulare.</title>
        <authorList>
            <person name="Buettner E."/>
        </authorList>
    </citation>
    <scope>NUCLEOTIDE SEQUENCE</scope>
    <source>
        <strain evidence="1">Babe19</strain>
    </source>
</reference>
<accession>A0ACC1S0W8</accession>
<organism evidence="1 2">
    <name type="scientific">Fusarium decemcellulare</name>
    <dbReference type="NCBI Taxonomy" id="57161"/>
    <lineage>
        <taxon>Eukaryota</taxon>
        <taxon>Fungi</taxon>
        <taxon>Dikarya</taxon>
        <taxon>Ascomycota</taxon>
        <taxon>Pezizomycotina</taxon>
        <taxon>Sordariomycetes</taxon>
        <taxon>Hypocreomycetidae</taxon>
        <taxon>Hypocreales</taxon>
        <taxon>Nectriaceae</taxon>
        <taxon>Fusarium</taxon>
        <taxon>Fusarium decemcellulare species complex</taxon>
    </lineage>
</organism>
<protein>
    <submittedName>
        <fullName evidence="1">Uncharacterized protein</fullName>
    </submittedName>
</protein>
<dbReference type="Proteomes" id="UP001148629">
    <property type="component" value="Unassembled WGS sequence"/>
</dbReference>
<name>A0ACC1S0W8_9HYPO</name>
<evidence type="ECO:0000313" key="1">
    <source>
        <dbReference type="EMBL" id="KAJ3529747.1"/>
    </source>
</evidence>
<dbReference type="EMBL" id="JANRMS010001253">
    <property type="protein sequence ID" value="KAJ3529747.1"/>
    <property type="molecule type" value="Genomic_DNA"/>
</dbReference>